<accession>A0A6M4AXZ3</accession>
<evidence type="ECO:0000256" key="1">
    <source>
        <dbReference type="SAM" id="MobiDB-lite"/>
    </source>
</evidence>
<feature type="compositionally biased region" description="Basic and acidic residues" evidence="1">
    <location>
        <begin position="57"/>
        <end position="72"/>
    </location>
</feature>
<dbReference type="RefSeq" id="WP_169944367.1">
    <property type="nucleotide sequence ID" value="NZ_CP053015.1"/>
</dbReference>
<feature type="region of interest" description="Disordered" evidence="1">
    <location>
        <begin position="52"/>
        <end position="139"/>
    </location>
</feature>
<reference evidence="4 5" key="1">
    <citation type="submission" date="2020-01" db="EMBL/GenBank/DDBJ databases">
        <title>Sphingomonas sp. strain CSW-10.</title>
        <authorList>
            <person name="Chen W.-M."/>
        </authorList>
    </citation>
    <scope>NUCLEOTIDE SEQUENCE [LARGE SCALE GENOMIC DNA]</scope>
    <source>
        <strain evidence="4 5">CSW-10</strain>
    </source>
</reference>
<feature type="domain" description="Zinc finger/thioredoxin putative" evidence="3">
    <location>
        <begin position="1"/>
        <end position="36"/>
    </location>
</feature>
<evidence type="ECO:0000256" key="2">
    <source>
        <dbReference type="SAM" id="Phobius"/>
    </source>
</evidence>
<gene>
    <name evidence="4" type="ORF">GV829_04785</name>
</gene>
<evidence type="ECO:0000259" key="3">
    <source>
        <dbReference type="Pfam" id="PF13717"/>
    </source>
</evidence>
<evidence type="ECO:0000313" key="4">
    <source>
        <dbReference type="EMBL" id="QJQ31851.1"/>
    </source>
</evidence>
<feature type="transmembrane region" description="Helical" evidence="2">
    <location>
        <begin position="145"/>
        <end position="168"/>
    </location>
</feature>
<sequence length="280" mass="30401">MILSCPACHTRYVVPDSAIGPTGRSVRCASCGHKWFQAPAGVNLDEDRAPEPVATAHESRPLDEVAEARTEPRITPAPSEQDIDKQPEIRKSSEPAPRRDFDELPPPPFGPGSDRSDNPSESGDQPLGNGLSDRRKPSRNPARRWTMIAILFALLVSAAGGAIAWFGLPDWADDWLVGSAADQPDLIIELPVEDQVHRTLPDGTIYFAIKGSVVNPTDRPQRVPPIKAELRDASGAIVFDWIINPPVDVLPPGERVGFDGAKTDIPRRAVLLTASWASPR</sequence>
<dbReference type="Proteomes" id="UP000503018">
    <property type="component" value="Chromosome"/>
</dbReference>
<organism evidence="4 5">
    <name type="scientific">Sphingomonas lacunae</name>
    <dbReference type="NCBI Taxonomy" id="2698828"/>
    <lineage>
        <taxon>Bacteria</taxon>
        <taxon>Pseudomonadati</taxon>
        <taxon>Pseudomonadota</taxon>
        <taxon>Alphaproteobacteria</taxon>
        <taxon>Sphingomonadales</taxon>
        <taxon>Sphingomonadaceae</taxon>
        <taxon>Sphingomonas</taxon>
    </lineage>
</organism>
<keyword evidence="5" id="KW-1185">Reference proteome</keyword>
<feature type="compositionally biased region" description="Basic and acidic residues" evidence="1">
    <location>
        <begin position="82"/>
        <end position="102"/>
    </location>
</feature>
<keyword evidence="2" id="KW-0472">Membrane</keyword>
<dbReference type="Pfam" id="PF13717">
    <property type="entry name" value="Zn_ribbon_4"/>
    <property type="match status" value="1"/>
</dbReference>
<keyword evidence="2" id="KW-1133">Transmembrane helix</keyword>
<keyword evidence="2" id="KW-0812">Transmembrane</keyword>
<proteinExistence type="predicted"/>
<dbReference type="AlphaFoldDB" id="A0A6M4AXZ3"/>
<dbReference type="NCBIfam" id="TIGR02098">
    <property type="entry name" value="MJ0042_CXXC"/>
    <property type="match status" value="1"/>
</dbReference>
<name>A0A6M4AXZ3_9SPHN</name>
<evidence type="ECO:0000313" key="5">
    <source>
        <dbReference type="Proteomes" id="UP000503018"/>
    </source>
</evidence>
<protein>
    <submittedName>
        <fullName evidence="4">Thioredoxin</fullName>
    </submittedName>
</protein>
<dbReference type="KEGG" id="slan:GV829_04785"/>
<dbReference type="InterPro" id="IPR011723">
    <property type="entry name" value="Znf/thioredoxin_put"/>
</dbReference>
<dbReference type="EMBL" id="CP053015">
    <property type="protein sequence ID" value="QJQ31851.1"/>
    <property type="molecule type" value="Genomic_DNA"/>
</dbReference>